<feature type="binding site" evidence="6">
    <location>
        <position position="67"/>
    </location>
    <ligand>
        <name>Zn(2+)</name>
        <dbReference type="ChEBI" id="CHEBI:29105"/>
        <label>1</label>
    </ligand>
</feature>
<comment type="cofactor">
    <cofactor evidence="6">
        <name>Zn(2+)</name>
        <dbReference type="ChEBI" id="CHEBI:29105"/>
    </cofactor>
    <text evidence="6">Binds 2 Zn(2+) ions per subunit.</text>
</comment>
<dbReference type="SUPFAM" id="SSF51556">
    <property type="entry name" value="Metallo-dependent hydrolases"/>
    <property type="match status" value="1"/>
</dbReference>
<protein>
    <recommendedName>
        <fullName evidence="6">Dihydroorotase</fullName>
        <shortName evidence="6">DHOase</shortName>
        <ecNumber evidence="6">3.5.2.3</ecNumber>
    </recommendedName>
</protein>
<keyword evidence="5 6" id="KW-0665">Pyrimidine biosynthesis</keyword>
<dbReference type="InterPro" id="IPR004722">
    <property type="entry name" value="DHOase"/>
</dbReference>
<dbReference type="SUPFAM" id="SSF51338">
    <property type="entry name" value="Composite domain of metallo-dependent hydrolases"/>
    <property type="match status" value="1"/>
</dbReference>
<name>A0A9D1IU58_9FIRM</name>
<keyword evidence="4 6" id="KW-0378">Hydrolase</keyword>
<dbReference type="EC" id="3.5.2.3" evidence="6"/>
<comment type="pathway">
    <text evidence="6">Pyrimidine metabolism; UMP biosynthesis via de novo pathway; (S)-dihydroorotate from bicarbonate: step 3/3.</text>
</comment>
<feature type="binding site" evidence="6">
    <location>
        <position position="156"/>
    </location>
    <ligand>
        <name>Zn(2+)</name>
        <dbReference type="ChEBI" id="CHEBI:29105"/>
        <label>1</label>
    </ligand>
</feature>
<gene>
    <name evidence="6" type="primary">pyrC</name>
    <name evidence="8" type="ORF">IAD19_06655</name>
</gene>
<proteinExistence type="inferred from homology"/>
<keyword evidence="3 6" id="KW-0479">Metal-binding</keyword>
<dbReference type="CDD" id="cd01317">
    <property type="entry name" value="DHOase_IIa"/>
    <property type="match status" value="1"/>
</dbReference>
<evidence type="ECO:0000256" key="6">
    <source>
        <dbReference type="HAMAP-Rule" id="MF_00220"/>
    </source>
</evidence>
<feature type="binding site" evidence="6">
    <location>
        <position position="282"/>
    </location>
    <ligand>
        <name>substrate</name>
    </ligand>
</feature>
<comment type="caution">
    <text evidence="8">The sequence shown here is derived from an EMBL/GenBank/DDBJ whole genome shotgun (WGS) entry which is preliminary data.</text>
</comment>
<dbReference type="InterPro" id="IPR032466">
    <property type="entry name" value="Metal_Hydrolase"/>
</dbReference>
<evidence type="ECO:0000313" key="9">
    <source>
        <dbReference type="Proteomes" id="UP000824082"/>
    </source>
</evidence>
<dbReference type="Pfam" id="PF12890">
    <property type="entry name" value="DHOase"/>
    <property type="match status" value="1"/>
</dbReference>
<reference evidence="8" key="2">
    <citation type="journal article" date="2021" name="PeerJ">
        <title>Extensive microbial diversity within the chicken gut microbiome revealed by metagenomics and culture.</title>
        <authorList>
            <person name="Gilroy R."/>
            <person name="Ravi A."/>
            <person name="Getino M."/>
            <person name="Pursley I."/>
            <person name="Horton D.L."/>
            <person name="Alikhan N.F."/>
            <person name="Baker D."/>
            <person name="Gharbi K."/>
            <person name="Hall N."/>
            <person name="Watson M."/>
            <person name="Adriaenssens E.M."/>
            <person name="Foster-Nyarko E."/>
            <person name="Jarju S."/>
            <person name="Secka A."/>
            <person name="Antonio M."/>
            <person name="Oren A."/>
            <person name="Chaudhuri R.R."/>
            <person name="La Ragione R."/>
            <person name="Hildebrand F."/>
            <person name="Pallen M.J."/>
        </authorList>
    </citation>
    <scope>NUCLEOTIDE SEQUENCE</scope>
    <source>
        <strain evidence="8">4509</strain>
    </source>
</reference>
<feature type="binding site" evidence="6">
    <location>
        <position position="313"/>
    </location>
    <ligand>
        <name>substrate</name>
    </ligand>
</feature>
<dbReference type="Proteomes" id="UP000824082">
    <property type="component" value="Unassembled WGS sequence"/>
</dbReference>
<evidence type="ECO:0000256" key="2">
    <source>
        <dbReference type="ARBA" id="ARBA00010286"/>
    </source>
</evidence>
<comment type="function">
    <text evidence="1 6">Catalyzes the reversible cyclization of carbamoyl aspartate to dihydroorotate.</text>
</comment>
<dbReference type="GO" id="GO:0004151">
    <property type="term" value="F:dihydroorotase activity"/>
    <property type="evidence" value="ECO:0007669"/>
    <property type="project" value="UniProtKB-UniRule"/>
</dbReference>
<feature type="binding site" evidence="6">
    <location>
        <begin position="67"/>
        <end position="69"/>
    </location>
    <ligand>
        <name>substrate</name>
    </ligand>
</feature>
<feature type="domain" description="Dihydroorotase catalytic" evidence="7">
    <location>
        <begin position="54"/>
        <end position="240"/>
    </location>
</feature>
<dbReference type="HAMAP" id="MF_00220_B">
    <property type="entry name" value="PyrC_classI_B"/>
    <property type="match status" value="1"/>
</dbReference>
<dbReference type="PANTHER" id="PTHR43668">
    <property type="entry name" value="ALLANTOINASE"/>
    <property type="match status" value="1"/>
</dbReference>
<feature type="binding site" evidence="6">
    <location>
        <position position="65"/>
    </location>
    <ligand>
        <name>Zn(2+)</name>
        <dbReference type="ChEBI" id="CHEBI:29105"/>
        <label>1</label>
    </ligand>
</feature>
<evidence type="ECO:0000259" key="7">
    <source>
        <dbReference type="Pfam" id="PF12890"/>
    </source>
</evidence>
<feature type="active site" evidence="6">
    <location>
        <position position="309"/>
    </location>
</feature>
<dbReference type="GO" id="GO:0044205">
    <property type="term" value="P:'de novo' UMP biosynthetic process"/>
    <property type="evidence" value="ECO:0007669"/>
    <property type="project" value="UniProtKB-UniRule"/>
</dbReference>
<dbReference type="Gene3D" id="2.30.40.10">
    <property type="entry name" value="Urease, subunit C, domain 1"/>
    <property type="match status" value="1"/>
</dbReference>
<dbReference type="EMBL" id="DVMX01000130">
    <property type="protein sequence ID" value="HIU42217.1"/>
    <property type="molecule type" value="Genomic_DNA"/>
</dbReference>
<comment type="catalytic activity">
    <reaction evidence="6">
        <text>(S)-dihydroorotate + H2O = N-carbamoyl-L-aspartate + H(+)</text>
        <dbReference type="Rhea" id="RHEA:24296"/>
        <dbReference type="ChEBI" id="CHEBI:15377"/>
        <dbReference type="ChEBI" id="CHEBI:15378"/>
        <dbReference type="ChEBI" id="CHEBI:30864"/>
        <dbReference type="ChEBI" id="CHEBI:32814"/>
        <dbReference type="EC" id="3.5.2.3"/>
    </reaction>
</comment>
<dbReference type="InterPro" id="IPR050138">
    <property type="entry name" value="DHOase/Allantoinase_Hydrolase"/>
</dbReference>
<dbReference type="AlphaFoldDB" id="A0A9D1IU58"/>
<evidence type="ECO:0000256" key="5">
    <source>
        <dbReference type="ARBA" id="ARBA00022975"/>
    </source>
</evidence>
<evidence type="ECO:0000256" key="1">
    <source>
        <dbReference type="ARBA" id="ARBA00002368"/>
    </source>
</evidence>
<feature type="binding site" evidence="6">
    <location>
        <position position="99"/>
    </location>
    <ligand>
        <name>substrate</name>
    </ligand>
</feature>
<dbReference type="GO" id="GO:0005737">
    <property type="term" value="C:cytoplasm"/>
    <property type="evidence" value="ECO:0007669"/>
    <property type="project" value="TreeGrafter"/>
</dbReference>
<evidence type="ECO:0000256" key="3">
    <source>
        <dbReference type="ARBA" id="ARBA00022723"/>
    </source>
</evidence>
<dbReference type="GO" id="GO:0004038">
    <property type="term" value="F:allantoinase activity"/>
    <property type="evidence" value="ECO:0007669"/>
    <property type="project" value="TreeGrafter"/>
</dbReference>
<dbReference type="PANTHER" id="PTHR43668:SF2">
    <property type="entry name" value="ALLANTOINASE"/>
    <property type="match status" value="1"/>
</dbReference>
<feature type="binding site" evidence="6">
    <location>
        <position position="236"/>
    </location>
    <ligand>
        <name>Zn(2+)</name>
        <dbReference type="ChEBI" id="CHEBI:29105"/>
        <label>2</label>
    </ligand>
</feature>
<feature type="binding site" evidence="6">
    <location>
        <position position="183"/>
    </location>
    <ligand>
        <name>Zn(2+)</name>
        <dbReference type="ChEBI" id="CHEBI:29105"/>
        <label>2</label>
    </ligand>
</feature>
<accession>A0A9D1IU58</accession>
<dbReference type="InterPro" id="IPR011059">
    <property type="entry name" value="Metal-dep_hydrolase_composite"/>
</dbReference>
<dbReference type="GO" id="GO:0008270">
    <property type="term" value="F:zinc ion binding"/>
    <property type="evidence" value="ECO:0007669"/>
    <property type="project" value="UniProtKB-UniRule"/>
</dbReference>
<dbReference type="GO" id="GO:0006145">
    <property type="term" value="P:purine nucleobase catabolic process"/>
    <property type="evidence" value="ECO:0007669"/>
    <property type="project" value="TreeGrafter"/>
</dbReference>
<evidence type="ECO:0000313" key="8">
    <source>
        <dbReference type="EMBL" id="HIU42217.1"/>
    </source>
</evidence>
<dbReference type="InterPro" id="IPR002195">
    <property type="entry name" value="Dihydroorotase_CS"/>
</dbReference>
<organism evidence="8 9">
    <name type="scientific">Candidatus Egerieicola faecale</name>
    <dbReference type="NCBI Taxonomy" id="2840774"/>
    <lineage>
        <taxon>Bacteria</taxon>
        <taxon>Bacillati</taxon>
        <taxon>Bacillota</taxon>
        <taxon>Clostridia</taxon>
        <taxon>Eubacteriales</taxon>
        <taxon>Oscillospiraceae</taxon>
        <taxon>Oscillospiraceae incertae sedis</taxon>
        <taxon>Candidatus Egerieicola</taxon>
    </lineage>
</organism>
<comment type="caution">
    <text evidence="6">Lacks conserved residue(s) required for the propagation of feature annotation.</text>
</comment>
<evidence type="ECO:0000256" key="4">
    <source>
        <dbReference type="ARBA" id="ARBA00022801"/>
    </source>
</evidence>
<reference evidence="8" key="1">
    <citation type="submission" date="2020-10" db="EMBL/GenBank/DDBJ databases">
        <authorList>
            <person name="Gilroy R."/>
        </authorList>
    </citation>
    <scope>NUCLEOTIDE SEQUENCE</scope>
    <source>
        <strain evidence="8">4509</strain>
    </source>
</reference>
<feature type="binding site" evidence="6">
    <location>
        <position position="309"/>
    </location>
    <ligand>
        <name>Zn(2+)</name>
        <dbReference type="ChEBI" id="CHEBI:29105"/>
        <label>1</label>
    </ligand>
</feature>
<dbReference type="InterPro" id="IPR024403">
    <property type="entry name" value="DHOase_cat"/>
</dbReference>
<comment type="similarity">
    <text evidence="2 6">Belongs to the metallo-dependent hydrolases superfamily. DHOase family. Class I DHOase subfamily.</text>
</comment>
<dbReference type="PROSITE" id="PS00483">
    <property type="entry name" value="DIHYDROOROTASE_2"/>
    <property type="match status" value="1"/>
</dbReference>
<dbReference type="PROSITE" id="PS00482">
    <property type="entry name" value="DIHYDROOROTASE_1"/>
    <property type="match status" value="1"/>
</dbReference>
<dbReference type="NCBIfam" id="TIGR00857">
    <property type="entry name" value="pyrC_multi"/>
    <property type="match status" value="1"/>
</dbReference>
<keyword evidence="6" id="KW-0862">Zinc</keyword>
<feature type="binding site" evidence="6">
    <location>
        <position position="156"/>
    </location>
    <ligand>
        <name>Zn(2+)</name>
        <dbReference type="ChEBI" id="CHEBI:29105"/>
        <label>2</label>
    </ligand>
</feature>
<dbReference type="Gene3D" id="3.20.20.140">
    <property type="entry name" value="Metal-dependent hydrolases"/>
    <property type="match status" value="1"/>
</dbReference>
<sequence>MEQVPLLIQNGFLCDPANGLEGQFDLLIRDGKIAWIGKDPEIAAQALCVMSVPGAVVLPGLVDMHVHLRDPGFTQKEDILTGCEAAAAGGVTSLLCMPNTKPAVDSVETVEYIRQKAEAAKAHVYVTGAITKGLSGKELTDMAALQQAGCVAFSDDGRPVENAAMMTAALKLSKELGTIVTSHCEDLSIINGGIVNDGAVSKALGVKGMHRSSEDYITAREIILAETNDCPVHIAHVSTRLSVQLIREAKTRGVDVTCETCPHYFSMTEEKVLSKDADYRMNPPLREEADRVAVLEGLLDGTIDCIVTDHAPHTPQEKADFFTAPNGVIGMETSFAAAYTYLVKTGKMSLLQLVEKMSVNPARRLKIPAGTLSVGAPADITVVDLNRDWVVEPGKLHSKARNAVYKGMTLTGKVMTTFCGGRLVYTG</sequence>